<dbReference type="InterPro" id="IPR002545">
    <property type="entry name" value="CheW-lke_dom"/>
</dbReference>
<dbReference type="Pfam" id="PF01584">
    <property type="entry name" value="CheW"/>
    <property type="match status" value="1"/>
</dbReference>
<dbReference type="Gene3D" id="2.40.50.180">
    <property type="entry name" value="CheA-289, Domain 4"/>
    <property type="match status" value="1"/>
</dbReference>
<comment type="caution">
    <text evidence="2">The sequence shown here is derived from an EMBL/GenBank/DDBJ whole genome shotgun (WGS) entry which is preliminary data.</text>
</comment>
<dbReference type="SMART" id="SM00260">
    <property type="entry name" value="CheW"/>
    <property type="match status" value="1"/>
</dbReference>
<evidence type="ECO:0000313" key="2">
    <source>
        <dbReference type="EMBL" id="RDH87212.1"/>
    </source>
</evidence>
<keyword evidence="3" id="KW-1185">Reference proteome</keyword>
<dbReference type="EMBL" id="QFXE01000006">
    <property type="protein sequence ID" value="RDH87212.1"/>
    <property type="molecule type" value="Genomic_DNA"/>
</dbReference>
<gene>
    <name evidence="2" type="ORF">DIZ78_05255</name>
</gene>
<evidence type="ECO:0000259" key="1">
    <source>
        <dbReference type="PROSITE" id="PS50851"/>
    </source>
</evidence>
<protein>
    <recommendedName>
        <fullName evidence="1">CheW-like domain-containing protein</fullName>
    </recommendedName>
</protein>
<dbReference type="Proteomes" id="UP000254771">
    <property type="component" value="Unassembled WGS sequence"/>
</dbReference>
<dbReference type="InterPro" id="IPR036061">
    <property type="entry name" value="CheW-like_dom_sf"/>
</dbReference>
<reference evidence="2 3" key="1">
    <citation type="journal article" date="2018" name="ISME J.">
        <title>Endosymbiont genomes yield clues of tubeworm success.</title>
        <authorList>
            <person name="Li Y."/>
            <person name="Liles M.R."/>
            <person name="Halanych K.M."/>
        </authorList>
    </citation>
    <scope>NUCLEOTIDE SEQUENCE [LARGE SCALE GENOMIC DNA]</scope>
    <source>
        <strain evidence="2">A1462</strain>
    </source>
</reference>
<dbReference type="SUPFAM" id="SSF50341">
    <property type="entry name" value="CheW-like"/>
    <property type="match status" value="1"/>
</dbReference>
<dbReference type="PROSITE" id="PS50851">
    <property type="entry name" value="CHEW"/>
    <property type="match status" value="1"/>
</dbReference>
<dbReference type="Gene3D" id="2.30.30.40">
    <property type="entry name" value="SH3 Domains"/>
    <property type="match status" value="1"/>
</dbReference>
<evidence type="ECO:0000313" key="3">
    <source>
        <dbReference type="Proteomes" id="UP000254771"/>
    </source>
</evidence>
<feature type="domain" description="CheW-like" evidence="1">
    <location>
        <begin position="100"/>
        <end position="240"/>
    </location>
</feature>
<dbReference type="GO" id="GO:0007165">
    <property type="term" value="P:signal transduction"/>
    <property type="evidence" value="ECO:0007669"/>
    <property type="project" value="InterPro"/>
</dbReference>
<dbReference type="GO" id="GO:0006935">
    <property type="term" value="P:chemotaxis"/>
    <property type="evidence" value="ECO:0007669"/>
    <property type="project" value="InterPro"/>
</dbReference>
<name>A0A370DS87_9GAMM</name>
<accession>A0A370DS87</accession>
<sequence>MNRQHEKPSTRLAEPDAALSSYLDVLLQEISDIPVESPVAETKVVTKIADITEQPLTETVSATHASDEVTAGPVTEVVSQTVEVTQAVNEPIIPSWAEMPFQVLVFKVGGLNLGIPLTGLVSILEWRDEASVMPGQPDWHLGVLVSRGQKIVVVDTARLVMPERVSDRVPGERQSGGHVLVVGDGGYGLAVDGIAETIMLNAGGVRWRTAQGKHPWLAGTMVEQLSVLLDIDGMLGMINA</sequence>
<proteinExistence type="predicted"/>
<organism evidence="2 3">
    <name type="scientific">endosymbiont of Escarpia spicata</name>
    <dbReference type="NCBI Taxonomy" id="2200908"/>
    <lineage>
        <taxon>Bacteria</taxon>
        <taxon>Pseudomonadati</taxon>
        <taxon>Pseudomonadota</taxon>
        <taxon>Gammaproteobacteria</taxon>
        <taxon>sulfur-oxidizing symbionts</taxon>
    </lineage>
</organism>
<dbReference type="AlphaFoldDB" id="A0A370DS87"/>